<evidence type="ECO:0000313" key="1">
    <source>
        <dbReference type="EMBL" id="MFC4868700.1"/>
    </source>
</evidence>
<dbReference type="RefSeq" id="WP_344143220.1">
    <property type="nucleotide sequence ID" value="NZ_BAAAQI010000006.1"/>
</dbReference>
<dbReference type="PANTHER" id="PTHR36978:SF4">
    <property type="entry name" value="P-LOOP CONTAINING NUCLEOSIDE TRIPHOSPHATE HYDROLASE PROTEIN"/>
    <property type="match status" value="1"/>
</dbReference>
<dbReference type="InterPro" id="IPR027417">
    <property type="entry name" value="P-loop_NTPase"/>
</dbReference>
<name>A0ABV9SQU9_9ACTN</name>
<dbReference type="InterPro" id="IPR040632">
    <property type="entry name" value="Sulfotransfer_4"/>
</dbReference>
<dbReference type="SUPFAM" id="SSF52540">
    <property type="entry name" value="P-loop containing nucleoside triphosphate hydrolases"/>
    <property type="match status" value="1"/>
</dbReference>
<keyword evidence="2" id="KW-1185">Reference proteome</keyword>
<protein>
    <submittedName>
        <fullName evidence="1">Sulfotransferase family protein</fullName>
    </submittedName>
</protein>
<organism evidence="1 2">
    <name type="scientific">Streptomonospora arabica</name>
    <dbReference type="NCBI Taxonomy" id="412417"/>
    <lineage>
        <taxon>Bacteria</taxon>
        <taxon>Bacillati</taxon>
        <taxon>Actinomycetota</taxon>
        <taxon>Actinomycetes</taxon>
        <taxon>Streptosporangiales</taxon>
        <taxon>Nocardiopsidaceae</taxon>
        <taxon>Streptomonospora</taxon>
    </lineage>
</organism>
<reference evidence="2" key="1">
    <citation type="journal article" date="2019" name="Int. J. Syst. Evol. Microbiol.">
        <title>The Global Catalogue of Microorganisms (GCM) 10K type strain sequencing project: providing services to taxonomists for standard genome sequencing and annotation.</title>
        <authorList>
            <consortium name="The Broad Institute Genomics Platform"/>
            <consortium name="The Broad Institute Genome Sequencing Center for Infectious Disease"/>
            <person name="Wu L."/>
            <person name="Ma J."/>
        </authorList>
    </citation>
    <scope>NUCLEOTIDE SEQUENCE [LARGE SCALE GENOMIC DNA]</scope>
    <source>
        <strain evidence="2">CGMCC 4.7304</strain>
    </source>
</reference>
<accession>A0ABV9SQU9</accession>
<dbReference type="Pfam" id="PF17784">
    <property type="entry name" value="Sulfotransfer_4"/>
    <property type="match status" value="1"/>
</dbReference>
<dbReference type="PANTHER" id="PTHR36978">
    <property type="entry name" value="P-LOOP CONTAINING NUCLEOTIDE TRIPHOSPHATE HYDROLASE"/>
    <property type="match status" value="1"/>
</dbReference>
<gene>
    <name evidence="1" type="ORF">ACFPCZ_18860</name>
</gene>
<evidence type="ECO:0000313" key="2">
    <source>
        <dbReference type="Proteomes" id="UP001595858"/>
    </source>
</evidence>
<dbReference type="EMBL" id="JBHSIY010000019">
    <property type="protein sequence ID" value="MFC4868700.1"/>
    <property type="molecule type" value="Genomic_DNA"/>
</dbReference>
<sequence length="221" mass="24306">MVQIIGAGLPRTGTSSMKAALEQLGYGPCYHMFELLSHPGHLSRWQHALEAEPVDWDSVVRGYRAGVDWPFSHFWRELAAAYPRAKVVLTDRDPRRWYASMSATIFRMAEGMLAGTSAGPREAELFEILHPIWSSLFGEAAGVPGREQALAAFERHRAEVVEAVPAERLLVYRLGQGWGPLCGFLGADEPATPFPHLNETGVMHRVMGEVRAGGDVAPPFG</sequence>
<dbReference type="Proteomes" id="UP001595858">
    <property type="component" value="Unassembled WGS sequence"/>
</dbReference>
<comment type="caution">
    <text evidence="1">The sequence shown here is derived from an EMBL/GenBank/DDBJ whole genome shotgun (WGS) entry which is preliminary data.</text>
</comment>
<dbReference type="Gene3D" id="3.40.50.300">
    <property type="entry name" value="P-loop containing nucleotide triphosphate hydrolases"/>
    <property type="match status" value="1"/>
</dbReference>
<proteinExistence type="predicted"/>